<dbReference type="AlphaFoldDB" id="A0A0T9Q6G6"/>
<name>A0A0T9Q6G6_9GAMM</name>
<accession>A0A0T9Q6G6</accession>
<evidence type="ECO:0000313" key="2">
    <source>
        <dbReference type="EMBL" id="CRY64323.1"/>
    </source>
</evidence>
<reference evidence="2 3" key="3">
    <citation type="submission" date="2015-03" db="EMBL/GenBank/DDBJ databases">
        <authorList>
            <consortium name="Pathogen Informatics"/>
            <person name="Murphy D."/>
        </authorList>
    </citation>
    <scope>NUCLEOTIDE SEQUENCE [LARGE SCALE GENOMIC DNA]</scope>
    <source>
        <strain evidence="2">Type strain: CIP110230</strain>
        <strain evidence="3">type strain: CIP110230</strain>
    </source>
</reference>
<evidence type="ECO:0000313" key="1">
    <source>
        <dbReference type="EMBL" id="CNH97901.1"/>
    </source>
</evidence>
<gene>
    <name evidence="1" type="ORF">ERS008529_02655</name>
    <name evidence="2" type="ORF">ERS137968_00685</name>
</gene>
<evidence type="ECO:0000313" key="4">
    <source>
        <dbReference type="Proteomes" id="UP000045840"/>
    </source>
</evidence>
<reference evidence="4" key="1">
    <citation type="submission" date="2015-03" db="EMBL/GenBank/DDBJ databases">
        <authorList>
            <consortium name="Pathogen Informatics"/>
        </authorList>
    </citation>
    <scope>NUCLEOTIDE SEQUENCE [LARGE SCALE GENOMIC DNA]</scope>
    <source>
        <strain evidence="4">A125KOH2</strain>
    </source>
</reference>
<proteinExistence type="predicted"/>
<sequence>MTGLNVAPSLKSRHTEGNAIDMNILWMGDLKIKNKSGEEVLIKSFPKDGMNIALHMVGKSFGVTKYHCGSKDKPHWSTDGR</sequence>
<evidence type="ECO:0000313" key="3">
    <source>
        <dbReference type="Proteomes" id="UP000044625"/>
    </source>
</evidence>
<dbReference type="EMBL" id="CQAZ01000022">
    <property type="protein sequence ID" value="CNH97901.1"/>
    <property type="molecule type" value="Genomic_DNA"/>
</dbReference>
<dbReference type="STRING" id="1288385.ERS137968_00685"/>
<organism evidence="1 4">
    <name type="scientific">Yersinia pekkanenii</name>
    <dbReference type="NCBI Taxonomy" id="1288385"/>
    <lineage>
        <taxon>Bacteria</taxon>
        <taxon>Pseudomonadati</taxon>
        <taxon>Pseudomonadota</taxon>
        <taxon>Gammaproteobacteria</taxon>
        <taxon>Enterobacterales</taxon>
        <taxon>Yersiniaceae</taxon>
        <taxon>Yersinia</taxon>
    </lineage>
</organism>
<dbReference type="Proteomes" id="UP000045840">
    <property type="component" value="Unassembled WGS sequence"/>
</dbReference>
<dbReference type="EMBL" id="CWJL01000003">
    <property type="protein sequence ID" value="CRY64323.1"/>
    <property type="molecule type" value="Genomic_DNA"/>
</dbReference>
<keyword evidence="3" id="KW-1185">Reference proteome</keyword>
<protein>
    <submittedName>
        <fullName evidence="1">Uncharacterized protein</fullName>
    </submittedName>
</protein>
<dbReference type="Proteomes" id="UP000044625">
    <property type="component" value="Unassembled WGS sequence"/>
</dbReference>
<reference evidence="1" key="2">
    <citation type="submission" date="2015-03" db="EMBL/GenBank/DDBJ databases">
        <authorList>
            <person name="Murphy D."/>
        </authorList>
    </citation>
    <scope>NUCLEOTIDE SEQUENCE [LARGE SCALE GENOMIC DNA]</scope>
    <source>
        <strain evidence="1">A125KOH2</strain>
    </source>
</reference>